<evidence type="ECO:0000256" key="3">
    <source>
        <dbReference type="SAM" id="MobiDB-lite"/>
    </source>
</evidence>
<dbReference type="InterPro" id="IPR023027">
    <property type="entry name" value="Mannitol_DH_CS"/>
</dbReference>
<dbReference type="PANTHER" id="PTHR43362:SF1">
    <property type="entry name" value="MANNITOL DEHYDROGENASE 2-RELATED"/>
    <property type="match status" value="1"/>
</dbReference>
<keyword evidence="2" id="KW-0520">NAD</keyword>
<dbReference type="Pfam" id="PF01232">
    <property type="entry name" value="Mannitol_dh"/>
    <property type="match status" value="1"/>
</dbReference>
<reference evidence="6" key="1">
    <citation type="submission" date="2014-11" db="EMBL/GenBank/DDBJ databases">
        <authorList>
            <person name="Otto D Thomas"/>
            <person name="Naeem Raeece"/>
        </authorList>
    </citation>
    <scope>NUCLEOTIDE SEQUENCE</scope>
</reference>
<evidence type="ECO:0000256" key="2">
    <source>
        <dbReference type="ARBA" id="ARBA00023027"/>
    </source>
</evidence>
<dbReference type="GO" id="GO:0019594">
    <property type="term" value="P:mannitol metabolic process"/>
    <property type="evidence" value="ECO:0007669"/>
    <property type="project" value="InterPro"/>
</dbReference>
<dbReference type="PROSITE" id="PS00974">
    <property type="entry name" value="MANNITOL_DHGENASE"/>
    <property type="match status" value="1"/>
</dbReference>
<dbReference type="AlphaFoldDB" id="A0A0G4FUV3"/>
<dbReference type="InterPro" id="IPR008927">
    <property type="entry name" value="6-PGluconate_DH-like_C_sf"/>
</dbReference>
<sequence length="838" mass="92425">MPDVLSPSSPEGGAAAGHQLGGIDALNLIFPLSLTPIKEIDMGDGPEKIGGGASKNAPRLSGYAALEQMRNAAAEFRAGYKNWRAHGAKGARGESKDVFKKKPEVRASNLDQSTHNLVALLEKAQEKEKEKGLLPPPECEMSSPILQAHRRSHRAETLGNRELSGEDALGVKTPDSDRRRSSLSRLDSRSHSQTDLGALAAGESKPVDPVESSWLRFFFNPHTPLDREAVKKFKAEQAAKEKAEGKHLEPKEVEEDLEPSFYPLNLANLPKIRQSKDIKVGQYDRSREVDSWILHIGVGGFHRSHQAVYLDELLAAQQRQQAGNPDAPLPPRWAICGVGLMPFDKKMYDVLKSQDYMYTVWTRAADVSEPRVVQSIMGFLFVPESLEETDLKALGTAVGGGKAPAWLARLLDPKTKIVSLTVTEKGYYQNTDGDLDRNNPNIVHDKNNHMTAPKTVLGFIFAGLKARMQRGMPPFTVLSCDNLPDNGHVIQKMVKQFTVFVEGSEDGEVSRWIAKYVQFPCTMVDRITPVTQPEHIELLKVDFRIQDGWPVVAESFKQWVIEDKFAVHPDFAQHPAASKQVLPGGFLGTRPNWESSGALVVSDVTSYELMKLRLLNGGHSMMSYVSYLAGYEFVDDGVNDVSVSCFLRAYMDEVTPTITGLGLMVELERYKEKVVERFGNRLIKDSVSRITEDGSTKFFNTTRDSLCELLRTGGHCHEIALGIAAYLRYMTGKDEEGNPIRIKDPKAGILTPLAIEATNKAESTELTAKFIREVYGDIGNDIKFVNQVNIALNALNIYGADYVLRSGGALQALLQATMGMPDGAQRLLKFTAASSSAS</sequence>
<name>A0A0G4FUV3_9ALVE</name>
<feature type="domain" description="Mannitol dehydrogenase N-terminal" evidence="4">
    <location>
        <begin position="293"/>
        <end position="565"/>
    </location>
</feature>
<feature type="region of interest" description="Disordered" evidence="3">
    <location>
        <begin position="126"/>
        <end position="206"/>
    </location>
</feature>
<dbReference type="SUPFAM" id="SSF51735">
    <property type="entry name" value="NAD(P)-binding Rossmann-fold domains"/>
    <property type="match status" value="1"/>
</dbReference>
<dbReference type="GO" id="GO:0016616">
    <property type="term" value="F:oxidoreductase activity, acting on the CH-OH group of donors, NAD or NADP as acceptor"/>
    <property type="evidence" value="ECO:0007669"/>
    <property type="project" value="TreeGrafter"/>
</dbReference>
<dbReference type="Gene3D" id="1.10.1040.10">
    <property type="entry name" value="N-(1-d-carboxylethyl)-l-norvaline Dehydrogenase, domain 2"/>
    <property type="match status" value="1"/>
</dbReference>
<keyword evidence="1" id="KW-0560">Oxidoreductase</keyword>
<dbReference type="InterPro" id="IPR050988">
    <property type="entry name" value="Mannitol_DH/Oxidoreductase"/>
</dbReference>
<dbReference type="SUPFAM" id="SSF48179">
    <property type="entry name" value="6-phosphogluconate dehydrogenase C-terminal domain-like"/>
    <property type="match status" value="1"/>
</dbReference>
<dbReference type="PhylomeDB" id="A0A0G4FUV3"/>
<evidence type="ECO:0008006" key="7">
    <source>
        <dbReference type="Google" id="ProtNLM"/>
    </source>
</evidence>
<dbReference type="Pfam" id="PF08125">
    <property type="entry name" value="Mannitol_dh_C"/>
    <property type="match status" value="1"/>
</dbReference>
<dbReference type="InterPro" id="IPR036291">
    <property type="entry name" value="NAD(P)-bd_dom_sf"/>
</dbReference>
<dbReference type="InterPro" id="IPR013118">
    <property type="entry name" value="Mannitol_DH_C"/>
</dbReference>
<dbReference type="EMBL" id="CDMZ01000652">
    <property type="protein sequence ID" value="CEM18736.1"/>
    <property type="molecule type" value="Genomic_DNA"/>
</dbReference>
<feature type="compositionally biased region" description="Basic and acidic residues" evidence="3">
    <location>
        <begin position="174"/>
        <end position="192"/>
    </location>
</feature>
<dbReference type="Gene3D" id="3.40.50.720">
    <property type="entry name" value="NAD(P)-binding Rossmann-like Domain"/>
    <property type="match status" value="1"/>
</dbReference>
<proteinExistence type="predicted"/>
<evidence type="ECO:0000256" key="1">
    <source>
        <dbReference type="ARBA" id="ARBA00023002"/>
    </source>
</evidence>
<gene>
    <name evidence="6" type="ORF">Cvel_18886</name>
</gene>
<dbReference type="InterPro" id="IPR013328">
    <property type="entry name" value="6PGD_dom2"/>
</dbReference>
<dbReference type="VEuPathDB" id="CryptoDB:Cvel_18886"/>
<feature type="domain" description="Mannitol dehydrogenase C-terminal" evidence="5">
    <location>
        <begin position="603"/>
        <end position="795"/>
    </location>
</feature>
<dbReference type="PANTHER" id="PTHR43362">
    <property type="entry name" value="MANNITOL DEHYDROGENASE DSF1-RELATED"/>
    <property type="match status" value="1"/>
</dbReference>
<evidence type="ECO:0000259" key="5">
    <source>
        <dbReference type="Pfam" id="PF08125"/>
    </source>
</evidence>
<accession>A0A0G4FUV3</accession>
<dbReference type="InterPro" id="IPR013131">
    <property type="entry name" value="Mannitol_DH_N"/>
</dbReference>
<organism evidence="6">
    <name type="scientific">Chromera velia CCMP2878</name>
    <dbReference type="NCBI Taxonomy" id="1169474"/>
    <lineage>
        <taxon>Eukaryota</taxon>
        <taxon>Sar</taxon>
        <taxon>Alveolata</taxon>
        <taxon>Colpodellida</taxon>
        <taxon>Chromeraceae</taxon>
        <taxon>Chromera</taxon>
    </lineage>
</organism>
<protein>
    <recommendedName>
        <fullName evidence="7">Mannitol dehydrogenase C-terminal domain-containing protein</fullName>
    </recommendedName>
</protein>
<evidence type="ECO:0000259" key="4">
    <source>
        <dbReference type="Pfam" id="PF01232"/>
    </source>
</evidence>
<evidence type="ECO:0000313" key="6">
    <source>
        <dbReference type="EMBL" id="CEM18736.1"/>
    </source>
</evidence>